<gene>
    <name evidence="2" type="ORF">RF11_16015</name>
</gene>
<protein>
    <submittedName>
        <fullName evidence="2">Uncharacterized protein</fullName>
    </submittedName>
</protein>
<reference evidence="2 3" key="1">
    <citation type="journal article" date="2014" name="Genome Biol. Evol.">
        <title>The genome of the myxosporean Thelohanellus kitauei shows adaptations to nutrient acquisition within its fish host.</title>
        <authorList>
            <person name="Yang Y."/>
            <person name="Xiong J."/>
            <person name="Zhou Z."/>
            <person name="Huo F."/>
            <person name="Miao W."/>
            <person name="Ran C."/>
            <person name="Liu Y."/>
            <person name="Zhang J."/>
            <person name="Feng J."/>
            <person name="Wang M."/>
            <person name="Wang M."/>
            <person name="Wang L."/>
            <person name="Yao B."/>
        </authorList>
    </citation>
    <scope>NUCLEOTIDE SEQUENCE [LARGE SCALE GENOMIC DNA]</scope>
    <source>
        <strain evidence="2">Wuqing</strain>
    </source>
</reference>
<keyword evidence="3" id="KW-1185">Reference proteome</keyword>
<sequence>MFTAHQTSSAQSIQPLIDQLKQTDTKAQQIMSRIAEIMREIDQKTELSRNIQAQNLALEHDIDDLTSKLLKITALQNQIDHLTSVNNQLLIETQNLRGSHEFGDLSNFDVDREMETKSRLLQDLEKSLKHVKSLYERMMKKFVP</sequence>
<accession>A0A0C2MHE5</accession>
<dbReference type="EMBL" id="JWZT01003512">
    <property type="protein sequence ID" value="KII66556.1"/>
    <property type="molecule type" value="Genomic_DNA"/>
</dbReference>
<comment type="caution">
    <text evidence="2">The sequence shown here is derived from an EMBL/GenBank/DDBJ whole genome shotgun (WGS) entry which is preliminary data.</text>
</comment>
<feature type="coiled-coil region" evidence="1">
    <location>
        <begin position="34"/>
        <end position="92"/>
    </location>
</feature>
<proteinExistence type="predicted"/>
<name>A0A0C2MHE5_THEKT</name>
<dbReference type="AlphaFoldDB" id="A0A0C2MHE5"/>
<organism evidence="2 3">
    <name type="scientific">Thelohanellus kitauei</name>
    <name type="common">Myxosporean</name>
    <dbReference type="NCBI Taxonomy" id="669202"/>
    <lineage>
        <taxon>Eukaryota</taxon>
        <taxon>Metazoa</taxon>
        <taxon>Cnidaria</taxon>
        <taxon>Myxozoa</taxon>
        <taxon>Myxosporea</taxon>
        <taxon>Bivalvulida</taxon>
        <taxon>Platysporina</taxon>
        <taxon>Myxobolidae</taxon>
        <taxon>Thelohanellus</taxon>
    </lineage>
</organism>
<evidence type="ECO:0000313" key="2">
    <source>
        <dbReference type="EMBL" id="KII66556.1"/>
    </source>
</evidence>
<dbReference type="Proteomes" id="UP000031668">
    <property type="component" value="Unassembled WGS sequence"/>
</dbReference>
<evidence type="ECO:0000313" key="3">
    <source>
        <dbReference type="Proteomes" id="UP000031668"/>
    </source>
</evidence>
<evidence type="ECO:0000256" key="1">
    <source>
        <dbReference type="SAM" id="Coils"/>
    </source>
</evidence>
<keyword evidence="1" id="KW-0175">Coiled coil</keyword>